<name>A0A1S1NA89_9MYCO</name>
<sequence>MSSAAIGRRPADAAAFVASVQDATNAYLTEVIYDMYAADARAVMITDGAREESVGVEAIHATWARACAAFKARRFRLDKQLVAATEDTIVNEWCGGPHGRRDGCGLEVWRFDPDAKVIDLRAYNFLKVRSARHPLQVVQLLLGSPGMTLAAGRAGLRRR</sequence>
<evidence type="ECO:0000313" key="4">
    <source>
        <dbReference type="Proteomes" id="UP000238296"/>
    </source>
</evidence>
<gene>
    <name evidence="1" type="ORF">BKN37_19555</name>
    <name evidence="2" type="ORF">C1Y40_02002</name>
</gene>
<dbReference type="Proteomes" id="UP000238296">
    <property type="component" value="Unassembled WGS sequence"/>
</dbReference>
<organism evidence="1 3">
    <name type="scientific">Mycobacterium talmoniae</name>
    <dbReference type="NCBI Taxonomy" id="1858794"/>
    <lineage>
        <taxon>Bacteria</taxon>
        <taxon>Bacillati</taxon>
        <taxon>Actinomycetota</taxon>
        <taxon>Actinomycetes</taxon>
        <taxon>Mycobacteriales</taxon>
        <taxon>Mycobacteriaceae</taxon>
        <taxon>Mycobacterium</taxon>
    </lineage>
</organism>
<dbReference type="Proteomes" id="UP000179734">
    <property type="component" value="Unassembled WGS sequence"/>
</dbReference>
<dbReference type="AlphaFoldDB" id="A0A1S1NA89"/>
<protein>
    <recommendedName>
        <fullName evidence="5">SnoaL-like domain-containing protein</fullName>
    </recommendedName>
</protein>
<proteinExistence type="predicted"/>
<reference evidence="2 4" key="2">
    <citation type="journal article" date="2017" name="Int. J. Syst. Evol. Microbiol.">
        <title>Mycobacterium talmoniae sp. nov., a slowly growing mycobacterium isolated from human respiratory samples.</title>
        <authorList>
            <person name="Davidson R.M."/>
            <person name="DeGroote M.A."/>
            <person name="Marola J.L."/>
            <person name="Buss S."/>
            <person name="Jones V."/>
            <person name="McNeil M.R."/>
            <person name="Freifeld A.G."/>
            <person name="Elaine Epperson L."/>
            <person name="Hasan N.A."/>
            <person name="Jackson M."/>
            <person name="Iwen P.C."/>
            <person name="Salfinger M."/>
            <person name="Strong M."/>
        </authorList>
    </citation>
    <scope>NUCLEOTIDE SEQUENCE [LARGE SCALE GENOMIC DNA]</scope>
    <source>
        <strain evidence="2 4">ATCC BAA-2683</strain>
    </source>
</reference>
<evidence type="ECO:0000313" key="2">
    <source>
        <dbReference type="EMBL" id="PQM47784.1"/>
    </source>
</evidence>
<evidence type="ECO:0008006" key="5">
    <source>
        <dbReference type="Google" id="ProtNLM"/>
    </source>
</evidence>
<dbReference type="Gene3D" id="3.10.450.50">
    <property type="match status" value="1"/>
</dbReference>
<evidence type="ECO:0000313" key="1">
    <source>
        <dbReference type="EMBL" id="OHU99124.1"/>
    </source>
</evidence>
<evidence type="ECO:0000313" key="3">
    <source>
        <dbReference type="Proteomes" id="UP000179734"/>
    </source>
</evidence>
<dbReference type="EMBL" id="PPEA01000277">
    <property type="protein sequence ID" value="PQM47784.1"/>
    <property type="molecule type" value="Genomic_DNA"/>
</dbReference>
<accession>A0A1S1NA89</accession>
<dbReference type="RefSeq" id="WP_071028621.1">
    <property type="nucleotide sequence ID" value="NZ_MLQM01000129.1"/>
</dbReference>
<dbReference type="SUPFAM" id="SSF54427">
    <property type="entry name" value="NTF2-like"/>
    <property type="match status" value="1"/>
</dbReference>
<reference evidence="1 3" key="1">
    <citation type="submission" date="2016-10" db="EMBL/GenBank/DDBJ databases">
        <title>Genome sequence of Mycobacterium talmonii.</title>
        <authorList>
            <person name="Greninger A.L."/>
            <person name="Elliott B."/>
            <person name="Vasireddy S."/>
            <person name="Vasireddy R."/>
        </authorList>
    </citation>
    <scope>NUCLEOTIDE SEQUENCE [LARGE SCALE GENOMIC DNA]</scope>
    <source>
        <strain evidence="1">MO-5499</strain>
        <strain evidence="3">NE-TNMC-100812</strain>
    </source>
</reference>
<dbReference type="EMBL" id="MLQM01000129">
    <property type="protein sequence ID" value="OHU99124.1"/>
    <property type="molecule type" value="Genomic_DNA"/>
</dbReference>
<reference evidence="2" key="3">
    <citation type="submission" date="2018-01" db="EMBL/GenBank/DDBJ databases">
        <authorList>
            <person name="Gaut B.S."/>
            <person name="Morton B.R."/>
            <person name="Clegg M.T."/>
            <person name="Duvall M.R."/>
        </authorList>
    </citation>
    <scope>NUCLEOTIDE SEQUENCE</scope>
    <source>
        <strain evidence="2">ATCC BAA-2683</strain>
    </source>
</reference>
<comment type="caution">
    <text evidence="1">The sequence shown here is derived from an EMBL/GenBank/DDBJ whole genome shotgun (WGS) entry which is preliminary data.</text>
</comment>
<keyword evidence="3" id="KW-1185">Reference proteome</keyword>
<dbReference type="InterPro" id="IPR032710">
    <property type="entry name" value="NTF2-like_dom_sf"/>
</dbReference>